<proteinExistence type="predicted"/>
<evidence type="ECO:0000313" key="4">
    <source>
        <dbReference type="Proteomes" id="UP000321234"/>
    </source>
</evidence>
<feature type="compositionally biased region" description="Low complexity" evidence="1">
    <location>
        <begin position="643"/>
        <end position="655"/>
    </location>
</feature>
<keyword evidence="4" id="KW-1185">Reference proteome</keyword>
<dbReference type="Pfam" id="PF03432">
    <property type="entry name" value="Relaxase"/>
    <property type="match status" value="1"/>
</dbReference>
<evidence type="ECO:0000256" key="1">
    <source>
        <dbReference type="SAM" id="MobiDB-lite"/>
    </source>
</evidence>
<feature type="compositionally biased region" description="Basic and acidic residues" evidence="1">
    <location>
        <begin position="661"/>
        <end position="671"/>
    </location>
</feature>
<comment type="caution">
    <text evidence="3">The sequence shown here is derived from an EMBL/GenBank/DDBJ whole genome shotgun (WGS) entry which is preliminary data.</text>
</comment>
<feature type="compositionally biased region" description="Basic and acidic residues" evidence="1">
    <location>
        <begin position="704"/>
        <end position="721"/>
    </location>
</feature>
<dbReference type="AlphaFoldDB" id="A0A5C8Z597"/>
<sequence>MTMHQIKSTLGKALRYIVRPEATQGGLLVSTTAAVIDPSDWNATAESFEASRELRQGSGRKSTVLAHHVIQAFAPGEITSGAQAHDLGVAFADRITQGRFAYTLATHLDKGHLHNHLIINAVSHVDGRALRVQKQTLGDYRAISDELCRGMGLSVIERTVERDETRTDTVVRPRLAEVYTRARGASRHEQVRLAIDHAVSASSNWLDYELTLEAQGIEVGRSQKRAVTYRTESMARAVRDVRLGPAYAEGAVMARLGKTSVLRFDAHESLVVPVRASSRASSRVPVQSHGEVHREAPGTAPVHDAANASMQHAVTIKVPGTAGQRCIAVHPDQVVQHGKMLRIYLPEHGTQAILNRSGGIVANVPTKALYAAFTPPARELAGRLHQIESSRGLRGGKRVREQVERLATSANLLNVRGRFGILTETDALAHVAALGAEIERAETRIQHLAVALDESAPGSQERADLRVQLADASRSMGDLQTTATELIQWAKTAPPRENGHPGTGRTELADLADVALRERLGDVDPVDLSAIGVPAERVSQLLDQPASGGVSERPEQGPAGGPANASADRVDVSAEAPADLLADAPERAREAPGRSDHGDLAGDETLPPQAAEGRDGQHAQPREDAVEMSWEDVVEMSDSLVRPAGPGDGASDPGGLDVEEERAARPTERRSASRGGPGRDVSQRPAGWKTMSLTERAAWLSGRSVRESARDTDDNTPKRRR</sequence>
<organism evidence="3 4">
    <name type="scientific">Quadrisphaera setariae</name>
    <dbReference type="NCBI Taxonomy" id="2593304"/>
    <lineage>
        <taxon>Bacteria</taxon>
        <taxon>Bacillati</taxon>
        <taxon>Actinomycetota</taxon>
        <taxon>Actinomycetes</taxon>
        <taxon>Kineosporiales</taxon>
        <taxon>Kineosporiaceae</taxon>
        <taxon>Quadrisphaera</taxon>
    </lineage>
</organism>
<feature type="domain" description="MobA/VirD2-like nuclease" evidence="2">
    <location>
        <begin position="16"/>
        <end position="153"/>
    </location>
</feature>
<reference evidence="3 4" key="1">
    <citation type="submission" date="2019-07" db="EMBL/GenBank/DDBJ databases">
        <title>Quadrisphaera sp. strain DD2A genome sequencing and assembly.</title>
        <authorList>
            <person name="Kim I."/>
        </authorList>
    </citation>
    <scope>NUCLEOTIDE SEQUENCE [LARGE SCALE GENOMIC DNA]</scope>
    <source>
        <strain evidence="3 4">DD2A</strain>
    </source>
</reference>
<dbReference type="Proteomes" id="UP000321234">
    <property type="component" value="Unassembled WGS sequence"/>
</dbReference>
<dbReference type="InterPro" id="IPR005094">
    <property type="entry name" value="Endonuclease_MobA/VirD2"/>
</dbReference>
<dbReference type="OrthoDB" id="5688559at2"/>
<accession>A0A5C8Z597</accession>
<gene>
    <name evidence="3" type="ORF">FMM08_19810</name>
</gene>
<dbReference type="EMBL" id="VKAC01000014">
    <property type="protein sequence ID" value="TXR52443.1"/>
    <property type="molecule type" value="Genomic_DNA"/>
</dbReference>
<name>A0A5C8Z597_9ACTN</name>
<protein>
    <recommendedName>
        <fullName evidence="2">MobA/VirD2-like nuclease domain-containing protein</fullName>
    </recommendedName>
</protein>
<evidence type="ECO:0000259" key="2">
    <source>
        <dbReference type="Pfam" id="PF03432"/>
    </source>
</evidence>
<feature type="region of interest" description="Disordered" evidence="1">
    <location>
        <begin position="543"/>
        <end position="570"/>
    </location>
</feature>
<feature type="compositionally biased region" description="Basic and acidic residues" evidence="1">
    <location>
        <begin position="612"/>
        <end position="625"/>
    </location>
</feature>
<feature type="region of interest" description="Disordered" evidence="1">
    <location>
        <begin position="583"/>
        <end position="721"/>
    </location>
</feature>
<feature type="compositionally biased region" description="Basic and acidic residues" evidence="1">
    <location>
        <begin position="584"/>
        <end position="600"/>
    </location>
</feature>
<evidence type="ECO:0000313" key="3">
    <source>
        <dbReference type="EMBL" id="TXR52443.1"/>
    </source>
</evidence>